<dbReference type="Proteomes" id="UP000794436">
    <property type="component" value="Unassembled WGS sequence"/>
</dbReference>
<reference evidence="10" key="1">
    <citation type="submission" date="2019-03" db="EMBL/GenBank/DDBJ databases">
        <title>Long read genome sequence of the mycoparasitic Pythium oligandrum ATCC 38472 isolated from sugarbeet rhizosphere.</title>
        <authorList>
            <person name="Gaulin E."/>
        </authorList>
    </citation>
    <scope>NUCLEOTIDE SEQUENCE</scope>
    <source>
        <strain evidence="10">ATCC 38472_TT</strain>
    </source>
</reference>
<dbReference type="PANTHER" id="PTHR21452:SF4">
    <property type="entry name" value="EXPORTIN-6"/>
    <property type="match status" value="1"/>
</dbReference>
<sequence>MSHHGATNELIAQVEDALRRIMDPTTPTPLKTQLETQLTEFKAHVPTCLAVLYQLLSSSTNEYALWFASTTMEEYVATRWRQFSVQEKQHLRQFVWEYVLAQGTSTTSGRPQHAFVLRKLRKVIADIARLEWLISSNGAVSPTTASALWPDFLSQVEAMVMETSTRRTGLEILCVVAEEFGREDALVVATSKRRAKSQLTAQLPSLLALLSTILNGCNQQFQQESNPAVLQEQDGIAQLALETLTHLLSWAPVAEAMHDGWIPLLFELSASWQHVRQRGGNVGPHLCGSSLVAMQVLIELMSKRFQPGHTEAIVGQTMMGLCPLVQKTVEDNMMSVVTPEFLDKLTEFVEAFLTQHLKRLEHPQYEPILPQFLELVMRLTTRQPHVSGFLNCLSVWEVFVGYIEEAEQNEAASNEHVRQLLASYERGLISVMFHLLDRVNFATNEAQLTELGDDDDEESAAKANDEAGTSFDVDGDIGDGRYVTGSLQDLAQWWASRSNSSDGAGVSVNVELSDWKEFVVECIALIRRIAAFQSCAPPLLERIFQRVKETCENLVFRLHETPSLPPGSDAWTQERYTIRDLTVNCAILSSVCAQHYCVSQDVNDQTAGWQILHMFIQLSEYLTQNRLHTRGDAFVGLQCESLTCIRFCLTCVPYVMQSGARDDVLKSTESVLQVLLQTLDTTIISSPQIVMQNAMQLLANLGYVLPYDDMISLPSMVQLEANIHQFSQHLPLTIQGDLYTSMSNSILNSAISLRNSGATNEEAMQRWANAYGALILPIRESIDQSAIAVQQNEHRVLEQIMITQFQRDFYLVRCLARSVELKPKIAKDGFCSAYQQSFPSILSLMTTYFATIKKTALGNSGSSPRARSQVKNALKVVNEIVRLYAQMLKSIRKEMQKETVGEIMRTFVEIFGDAQLSSILRQRGTPGLMVLCGFLQLLKIVVEEPTSVFSSFLQSVLELCYGPLKEAIFDHPESETIILGYFVSLVEQILEKHYRFFVSAVMTPDGRRERQFSSDAAHSYFVSIFQSLAAILTREGAQGGSEREALSPRLCRQVLTLLDRIDNAHKAFTFNGFKDEIRLGFLSTLMNILTKGEMNLLQDEIIALIHRLAAVDFQSFYQVFLPTYQNNMLTPQNIDVARSFGEGTCLQWSGQVDLPTFTQEVHSYLNDLRVIKAQAT</sequence>
<dbReference type="Gene3D" id="1.25.10.10">
    <property type="entry name" value="Leucine-rich Repeat Variant"/>
    <property type="match status" value="1"/>
</dbReference>
<organism evidence="10 11">
    <name type="scientific">Pythium oligandrum</name>
    <name type="common">Mycoparasitic fungus</name>
    <dbReference type="NCBI Taxonomy" id="41045"/>
    <lineage>
        <taxon>Eukaryota</taxon>
        <taxon>Sar</taxon>
        <taxon>Stramenopiles</taxon>
        <taxon>Oomycota</taxon>
        <taxon>Peronosporomycetes</taxon>
        <taxon>Pythiales</taxon>
        <taxon>Pythiaceae</taxon>
        <taxon>Pythium</taxon>
    </lineage>
</organism>
<feature type="region of interest" description="Disordered" evidence="8">
    <location>
        <begin position="450"/>
        <end position="470"/>
    </location>
</feature>
<evidence type="ECO:0000256" key="7">
    <source>
        <dbReference type="ARBA" id="ARBA00023242"/>
    </source>
</evidence>
<dbReference type="AlphaFoldDB" id="A0A8K1FEX6"/>
<comment type="similarity">
    <text evidence="3">Belongs to the exportin family.</text>
</comment>
<keyword evidence="6" id="KW-0653">Protein transport</keyword>
<dbReference type="GO" id="GO:0006611">
    <property type="term" value="P:protein export from nucleus"/>
    <property type="evidence" value="ECO:0007669"/>
    <property type="project" value="InterPro"/>
</dbReference>
<comment type="subcellular location">
    <subcellularLocation>
        <location evidence="2">Cytoplasm</location>
    </subcellularLocation>
    <subcellularLocation>
        <location evidence="1">Nucleus</location>
    </subcellularLocation>
</comment>
<keyword evidence="7" id="KW-0539">Nucleus</keyword>
<evidence type="ECO:0000256" key="5">
    <source>
        <dbReference type="ARBA" id="ARBA00022490"/>
    </source>
</evidence>
<keyword evidence="11" id="KW-1185">Reference proteome</keyword>
<dbReference type="OrthoDB" id="10261013at2759"/>
<name>A0A8K1FEX6_PYTOL</name>
<dbReference type="GO" id="GO:0005737">
    <property type="term" value="C:cytoplasm"/>
    <property type="evidence" value="ECO:0007669"/>
    <property type="project" value="UniProtKB-SubCell"/>
</dbReference>
<feature type="domain" description="Importin N-terminal" evidence="9">
    <location>
        <begin position="34"/>
        <end position="101"/>
    </location>
</feature>
<accession>A0A8K1FEX6</accession>
<dbReference type="InterPro" id="IPR011989">
    <property type="entry name" value="ARM-like"/>
</dbReference>
<evidence type="ECO:0000256" key="4">
    <source>
        <dbReference type="ARBA" id="ARBA00022448"/>
    </source>
</evidence>
<proteinExistence type="inferred from homology"/>
<dbReference type="InterPro" id="IPR001494">
    <property type="entry name" value="Importin-beta_N"/>
</dbReference>
<dbReference type="SUPFAM" id="SSF48371">
    <property type="entry name" value="ARM repeat"/>
    <property type="match status" value="1"/>
</dbReference>
<protein>
    <recommendedName>
        <fullName evidence="9">Importin N-terminal domain-containing protein</fullName>
    </recommendedName>
</protein>
<evidence type="ECO:0000313" key="10">
    <source>
        <dbReference type="EMBL" id="TMW59926.1"/>
    </source>
</evidence>
<evidence type="ECO:0000256" key="3">
    <source>
        <dbReference type="ARBA" id="ARBA00009466"/>
    </source>
</evidence>
<comment type="caution">
    <text evidence="10">The sequence shown here is derived from an EMBL/GenBank/DDBJ whole genome shotgun (WGS) entry which is preliminary data.</text>
</comment>
<evidence type="ECO:0000256" key="8">
    <source>
        <dbReference type="SAM" id="MobiDB-lite"/>
    </source>
</evidence>
<dbReference type="SMART" id="SM00913">
    <property type="entry name" value="IBN_N"/>
    <property type="match status" value="1"/>
</dbReference>
<dbReference type="InterPro" id="IPR016024">
    <property type="entry name" value="ARM-type_fold"/>
</dbReference>
<evidence type="ECO:0000256" key="1">
    <source>
        <dbReference type="ARBA" id="ARBA00004123"/>
    </source>
</evidence>
<evidence type="ECO:0000256" key="2">
    <source>
        <dbReference type="ARBA" id="ARBA00004496"/>
    </source>
</evidence>
<dbReference type="Pfam" id="PF03810">
    <property type="entry name" value="IBN_N"/>
    <property type="match status" value="1"/>
</dbReference>
<evidence type="ECO:0000313" key="11">
    <source>
        <dbReference type="Proteomes" id="UP000794436"/>
    </source>
</evidence>
<evidence type="ECO:0000259" key="9">
    <source>
        <dbReference type="PROSITE" id="PS50166"/>
    </source>
</evidence>
<dbReference type="EMBL" id="SPLM01000109">
    <property type="protein sequence ID" value="TMW59926.1"/>
    <property type="molecule type" value="Genomic_DNA"/>
</dbReference>
<dbReference type="GO" id="GO:0005634">
    <property type="term" value="C:nucleus"/>
    <property type="evidence" value="ECO:0007669"/>
    <property type="project" value="UniProtKB-SubCell"/>
</dbReference>
<dbReference type="Pfam" id="PF08389">
    <property type="entry name" value="Xpo1"/>
    <property type="match status" value="1"/>
</dbReference>
<keyword evidence="5" id="KW-0963">Cytoplasm</keyword>
<gene>
    <name evidence="10" type="ORF">Poli38472_004995</name>
</gene>
<dbReference type="PANTHER" id="PTHR21452">
    <property type="entry name" value="EXPORTIN-6"/>
    <property type="match status" value="1"/>
</dbReference>
<keyword evidence="4" id="KW-0813">Transport</keyword>
<dbReference type="InterPro" id="IPR040016">
    <property type="entry name" value="XPO6"/>
</dbReference>
<dbReference type="PROSITE" id="PS50166">
    <property type="entry name" value="IMPORTIN_B_NT"/>
    <property type="match status" value="1"/>
</dbReference>
<evidence type="ECO:0000256" key="6">
    <source>
        <dbReference type="ARBA" id="ARBA00022927"/>
    </source>
</evidence>
<dbReference type="GO" id="GO:0005049">
    <property type="term" value="F:nuclear export signal receptor activity"/>
    <property type="evidence" value="ECO:0007669"/>
    <property type="project" value="InterPro"/>
</dbReference>
<dbReference type="InterPro" id="IPR013598">
    <property type="entry name" value="Exportin-1/Importin-b-like"/>
</dbReference>
<dbReference type="GO" id="GO:0031267">
    <property type="term" value="F:small GTPase binding"/>
    <property type="evidence" value="ECO:0007669"/>
    <property type="project" value="InterPro"/>
</dbReference>